<dbReference type="PANTHER" id="PTHR43199:SF1">
    <property type="entry name" value="GLUTATHIONE HYDROLASE PROENZYME"/>
    <property type="match status" value="1"/>
</dbReference>
<keyword evidence="5" id="KW-0012">Acyltransferase</keyword>
<dbReference type="InterPro" id="IPR043138">
    <property type="entry name" value="GGT_lsub"/>
</dbReference>
<dbReference type="EC" id="2.3.2.2" evidence="5"/>
<evidence type="ECO:0000256" key="3">
    <source>
        <dbReference type="ARBA" id="ARBA00022801"/>
    </source>
</evidence>
<dbReference type="KEGG" id="vap:Vapar_1782"/>
<dbReference type="InterPro" id="IPR029055">
    <property type="entry name" value="Ntn_hydrolases_N"/>
</dbReference>
<keyword evidence="3" id="KW-0378">Hydrolase</keyword>
<keyword evidence="4" id="KW-0865">Zymogen</keyword>
<keyword evidence="2 5" id="KW-0808">Transferase</keyword>
<comment type="similarity">
    <text evidence="1">Belongs to the gamma-glutamyltransferase family.</text>
</comment>
<dbReference type="SUPFAM" id="SSF56235">
    <property type="entry name" value="N-terminal nucleophile aminohydrolases (Ntn hydrolases)"/>
    <property type="match status" value="1"/>
</dbReference>
<dbReference type="EMBL" id="CP001635">
    <property type="protein sequence ID" value="ACS18432.1"/>
    <property type="molecule type" value="Genomic_DNA"/>
</dbReference>
<evidence type="ECO:0000256" key="4">
    <source>
        <dbReference type="ARBA" id="ARBA00023145"/>
    </source>
</evidence>
<dbReference type="HOGENOM" id="CLU_014813_0_1_4"/>
<dbReference type="eggNOG" id="COG0405">
    <property type="taxonomic scope" value="Bacteria"/>
</dbReference>
<dbReference type="GO" id="GO:0103068">
    <property type="term" value="F:leukotriene C4 gamma-glutamyl transferase activity"/>
    <property type="evidence" value="ECO:0007669"/>
    <property type="project" value="UniProtKB-EC"/>
</dbReference>
<dbReference type="InterPro" id="IPR051792">
    <property type="entry name" value="GGT_bact"/>
</dbReference>
<dbReference type="Pfam" id="PF01019">
    <property type="entry name" value="G_glu_transpept"/>
    <property type="match status" value="1"/>
</dbReference>
<dbReference type="Gene3D" id="3.60.20.40">
    <property type="match status" value="1"/>
</dbReference>
<evidence type="ECO:0000256" key="2">
    <source>
        <dbReference type="ARBA" id="ARBA00022679"/>
    </source>
</evidence>
<gene>
    <name evidence="5" type="ordered locus">Vapar_1782</name>
</gene>
<proteinExistence type="inferred from homology"/>
<dbReference type="AlphaFoldDB" id="C5CUK4"/>
<evidence type="ECO:0000313" key="5">
    <source>
        <dbReference type="EMBL" id="ACS18432.1"/>
    </source>
</evidence>
<evidence type="ECO:0000256" key="1">
    <source>
        <dbReference type="ARBA" id="ARBA00009381"/>
    </source>
</evidence>
<sequence>MSFHQDYSGELSMKKNIRTGAWLALSPIALALTVAGCGGGGNGAQDNAALVAAIAAINAANASRPAPPPPEADKGCLIGDGGTPVVVGSGDPGDPAAPEPASGYVVGHKLVYAKNYMVVANHPLATRAGCDVLKAGGSAVDAAVAVQAVLGLVEPQSSGLGGGAFMLHYDAATRKLQAYDGREMAPAAATENYLRWIDDVADQNPPKPSARASGRSIGTPGAVRMLDIAYRDHGKLPWKDLFSYGITLAADGFPIGGRMAAAISGSAASLKRDAEATAYFFNDDGTPKALGTRLKNPAYARTLGTIATQGADAFYTGAIAQGIVDKIGITAAADGSAITPGKTTMADMAGYVAKRRDPVCGAYRDYYVCSMSPPSSGGIAVVQSLGILETFNLGLYKPTAIDLEGGKPTVMGVHLVSEAERLAYADRDKYVADTDFVPLPGGSVNTLINKPYLQKRASLISLSASMGTALPGDLGSVPLGIDKTEEHGTTHFTVVDKQGNVVTMTTTVESTLGSFHMTQGFMLNNQLTDFASNPDDTSVTPSVKVANRVAPGKRPRSTMAPTMVFRKNSDGSMGEFVMGTGSPGGGTIIQYVVKTLVGALDWGLDAQQATSLVDFGASNSKTTNVGGEHPAIDTSDSGNNDPLITGLRALGHTVGFGAQSSGISTIMRTTVGGKPVLTGGADPRREGIVLGDTFTP</sequence>
<accession>C5CUK4</accession>
<dbReference type="PANTHER" id="PTHR43199">
    <property type="entry name" value="GLUTATHIONE HYDROLASE"/>
    <property type="match status" value="1"/>
</dbReference>
<reference evidence="5" key="1">
    <citation type="submission" date="2009-06" db="EMBL/GenBank/DDBJ databases">
        <title>Complete sequence of chromosome 1 of Variovorax paradoxus S110.</title>
        <authorList>
            <consortium name="US DOE Joint Genome Institute"/>
            <person name="Lucas S."/>
            <person name="Copeland A."/>
            <person name="Lapidus A."/>
            <person name="Glavina del Rio T."/>
            <person name="Tice H."/>
            <person name="Bruce D."/>
            <person name="Goodwin L."/>
            <person name="Pitluck S."/>
            <person name="Chertkov O."/>
            <person name="Brettin T."/>
            <person name="Detter J.C."/>
            <person name="Han C."/>
            <person name="Larimer F."/>
            <person name="Land M."/>
            <person name="Hauser L."/>
            <person name="Kyrpides N."/>
            <person name="Ovchinnikova G."/>
            <person name="Orwin P."/>
            <person name="Leadbetter J.R."/>
            <person name="Spain J.C."/>
            <person name="Han J.I."/>
        </authorList>
    </citation>
    <scope>NUCLEOTIDE SEQUENCE</scope>
    <source>
        <strain evidence="5">S110</strain>
    </source>
</reference>
<dbReference type="GO" id="GO:0016787">
    <property type="term" value="F:hydrolase activity"/>
    <property type="evidence" value="ECO:0007669"/>
    <property type="project" value="UniProtKB-KW"/>
</dbReference>
<dbReference type="InterPro" id="IPR043137">
    <property type="entry name" value="GGT_ssub_C"/>
</dbReference>
<dbReference type="Gene3D" id="1.10.246.130">
    <property type="match status" value="1"/>
</dbReference>
<dbReference type="PRINTS" id="PR01210">
    <property type="entry name" value="GGTRANSPTASE"/>
</dbReference>
<protein>
    <submittedName>
        <fullName evidence="5">Gamma-glutamyltransferase</fullName>
        <ecNumber evidence="5">2.3.2.2</ecNumber>
    </submittedName>
</protein>
<dbReference type="STRING" id="543728.Vapar_1782"/>
<dbReference type="MEROPS" id="T03.001"/>
<organism evidence="5">
    <name type="scientific">Variovorax paradoxus (strain S110)</name>
    <dbReference type="NCBI Taxonomy" id="543728"/>
    <lineage>
        <taxon>Bacteria</taxon>
        <taxon>Pseudomonadati</taxon>
        <taxon>Pseudomonadota</taxon>
        <taxon>Betaproteobacteria</taxon>
        <taxon>Burkholderiales</taxon>
        <taxon>Comamonadaceae</taxon>
        <taxon>Variovorax</taxon>
    </lineage>
</organism>
<name>C5CUK4_VARPS</name>